<dbReference type="Proteomes" id="UP000078507">
    <property type="component" value="Unassembled WGS sequence"/>
</dbReference>
<sequence>MKRHSYANLLALAACLDGRPPAGVDWDNVIALANESLTVPSLAVAMGKSAGANDLPDDVRQYLSVIHERNAERNRRLMAQATEAVTCLNRIGIEPLVMKGAAILLGEPRDDVGARILTDLDILVRPADVEASIGALQGIGYEVRLTAGRGSWPGNPRFHLPTVLERPTDAGSIDLQCRPRGPASFSDIEWLYGNSRRIALDGGYVHVPSPFAQIVFLILHDQFQDGDYWRGLIDLRHLLDMAKLARAGDIDWQALRSLFAPGYERNAADTQILTAQALFGIDRISDLSFGRLPRLQLARRRLQIGRDSLAVPFTLFTLLTEIAHYASWDRFGGEPYPSRRLEAKRKLRELWRIFRPKPLGKL</sequence>
<evidence type="ECO:0008006" key="3">
    <source>
        <dbReference type="Google" id="ProtNLM"/>
    </source>
</evidence>
<name>A0A178YC74_SINSA</name>
<gene>
    <name evidence="1" type="ORF">ATB98_19650</name>
</gene>
<dbReference type="InterPro" id="IPR039498">
    <property type="entry name" value="NTP_transf_5"/>
</dbReference>
<accession>A0A178YC74</accession>
<organism evidence="1 2">
    <name type="scientific">Sinorhizobium saheli</name>
    <dbReference type="NCBI Taxonomy" id="36856"/>
    <lineage>
        <taxon>Bacteria</taxon>
        <taxon>Pseudomonadati</taxon>
        <taxon>Pseudomonadota</taxon>
        <taxon>Alphaproteobacteria</taxon>
        <taxon>Hyphomicrobiales</taxon>
        <taxon>Rhizobiaceae</taxon>
        <taxon>Sinorhizobium/Ensifer group</taxon>
        <taxon>Sinorhizobium</taxon>
    </lineage>
</organism>
<dbReference type="STRING" id="36856.ATB98_19650"/>
<protein>
    <recommendedName>
        <fullName evidence="3">Nucleotidyltransferase</fullName>
    </recommendedName>
</protein>
<dbReference type="PROSITE" id="PS51257">
    <property type="entry name" value="PROKAR_LIPOPROTEIN"/>
    <property type="match status" value="1"/>
</dbReference>
<evidence type="ECO:0000313" key="1">
    <source>
        <dbReference type="EMBL" id="OAP45054.1"/>
    </source>
</evidence>
<dbReference type="EMBL" id="LNQB01000073">
    <property type="protein sequence ID" value="OAP45054.1"/>
    <property type="molecule type" value="Genomic_DNA"/>
</dbReference>
<keyword evidence="2" id="KW-1185">Reference proteome</keyword>
<comment type="caution">
    <text evidence="1">The sequence shown here is derived from an EMBL/GenBank/DDBJ whole genome shotgun (WGS) entry which is preliminary data.</text>
</comment>
<dbReference type="Pfam" id="PF14907">
    <property type="entry name" value="NTP_transf_5"/>
    <property type="match status" value="1"/>
</dbReference>
<dbReference type="AlphaFoldDB" id="A0A178YC74"/>
<evidence type="ECO:0000313" key="2">
    <source>
        <dbReference type="Proteomes" id="UP000078507"/>
    </source>
</evidence>
<proteinExistence type="predicted"/>
<reference evidence="1 2" key="1">
    <citation type="submission" date="2015-11" db="EMBL/GenBank/DDBJ databases">
        <title>Ensifer anhuiense sp. nov., an effective nitrogen fixation bacterium with Glycine soja.</title>
        <authorList>
            <person name="Yan H."/>
            <person name="Chen W."/>
        </authorList>
    </citation>
    <scope>NUCLEOTIDE SEQUENCE [LARGE SCALE GENOMIC DNA]</scope>
    <source>
        <strain evidence="1 2">LMG 7837</strain>
    </source>
</reference>
<dbReference type="OrthoDB" id="7843417at2"/>
<dbReference type="RefSeq" id="WP_066875471.1">
    <property type="nucleotide sequence ID" value="NZ_LNQB01000073.1"/>
</dbReference>